<reference evidence="1 2" key="1">
    <citation type="submission" date="2014-03" db="EMBL/GenBank/DDBJ databases">
        <title>Draft genome sequence of the novel thermoacidophilic archaea Acidianus copahuensis ALE1 strain, isolated from Copahue volcanic area in Neuquen Argentina.</title>
        <authorList>
            <person name="Urbieta M.S."/>
            <person name="Rascovan N."/>
            <person name="Castro C."/>
            <person name="Revale S."/>
            <person name="Giaveno M.A."/>
            <person name="Vazquez M.P."/>
            <person name="Donati E.R."/>
        </authorList>
    </citation>
    <scope>NUCLEOTIDE SEQUENCE [LARGE SCALE GENOMIC DNA]</scope>
    <source>
        <strain evidence="1 2">ALE1</strain>
    </source>
</reference>
<dbReference type="EMBL" id="JFZT01000039">
    <property type="protein sequence ID" value="EZQ06894.1"/>
    <property type="molecule type" value="Genomic_DNA"/>
</dbReference>
<dbReference type="GO" id="GO:0004674">
    <property type="term" value="F:protein serine/threonine kinase activity"/>
    <property type="evidence" value="ECO:0007669"/>
    <property type="project" value="UniProtKB-KW"/>
</dbReference>
<accession>A0A031LR76</accession>
<name>A0A031LR76_9CREN</name>
<comment type="caution">
    <text evidence="1">The sequence shown here is derived from an EMBL/GenBank/DDBJ whole genome shotgun (WGS) entry which is preliminary data.</text>
</comment>
<keyword evidence="1" id="KW-0418">Kinase</keyword>
<dbReference type="STRING" id="1160895.CM19_05870"/>
<dbReference type="AlphaFoldDB" id="A0A031LR76"/>
<evidence type="ECO:0000313" key="2">
    <source>
        <dbReference type="Proteomes" id="UP000024332"/>
    </source>
</evidence>
<dbReference type="SUPFAM" id="SSF56112">
    <property type="entry name" value="Protein kinase-like (PK-like)"/>
    <property type="match status" value="1"/>
</dbReference>
<dbReference type="Gene3D" id="1.10.510.10">
    <property type="entry name" value="Transferase(Phosphotransferase) domain 1"/>
    <property type="match status" value="1"/>
</dbReference>
<dbReference type="Proteomes" id="UP000024332">
    <property type="component" value="Unassembled WGS sequence"/>
</dbReference>
<keyword evidence="1" id="KW-0808">Transferase</keyword>
<protein>
    <submittedName>
        <fullName evidence="1">Serine/threonine protein kinase</fullName>
    </submittedName>
</protein>
<keyword evidence="1" id="KW-0723">Serine/threonine-protein kinase</keyword>
<organism evidence="1 2">
    <name type="scientific">Candidatus Acidianus copahuensis</name>
    <dbReference type="NCBI Taxonomy" id="1160895"/>
    <lineage>
        <taxon>Archaea</taxon>
        <taxon>Thermoproteota</taxon>
        <taxon>Thermoprotei</taxon>
        <taxon>Sulfolobales</taxon>
        <taxon>Sulfolobaceae</taxon>
        <taxon>Acidianus</taxon>
    </lineage>
</organism>
<dbReference type="InterPro" id="IPR011009">
    <property type="entry name" value="Kinase-like_dom_sf"/>
</dbReference>
<proteinExistence type="predicted"/>
<keyword evidence="2" id="KW-1185">Reference proteome</keyword>
<evidence type="ECO:0000313" key="1">
    <source>
        <dbReference type="EMBL" id="EZQ06894.1"/>
    </source>
</evidence>
<gene>
    <name evidence="1" type="ORF">CM19_05870</name>
</gene>
<sequence length="218" mass="25553">MIKSFYWQSKIVKIGDSKYVLKCYSANAGIKWYFISSLFSRSYPYSADPLLRMRREVDFLTFPWKKITVPKLIDIDYYTNCIIREFSEGREPSTTDDFYGIGYGLRAIHDNEFVMGDTKLENFLLSNEKTSVIDAEQAIKSNNVEYKSWDILVFSLFLAYKYMNDLKGFDEMMLSFLRGYGPSSEITKNIISLRNLNLLSFFPAFHLNNLKKLIHNFN</sequence>